<accession>T0KUF0</accession>
<name>T0KUF0_COLGC</name>
<reference evidence="2" key="1">
    <citation type="journal article" date="2013" name="Mol. Plant Microbe Interact.">
        <title>Global aspects of pacC regulation of pathogenicity genes in Colletotrichum gloeosporioides as revealed by transcriptome analysis.</title>
        <authorList>
            <person name="Alkan N."/>
            <person name="Meng X."/>
            <person name="Friedlander G."/>
            <person name="Reuveni E."/>
            <person name="Sukno S."/>
            <person name="Sherman A."/>
            <person name="Thon M."/>
            <person name="Fluhr R."/>
            <person name="Prusky D."/>
        </authorList>
    </citation>
    <scope>NUCLEOTIDE SEQUENCE [LARGE SCALE GENOMIC DNA]</scope>
    <source>
        <strain evidence="2">Cg-14</strain>
    </source>
</reference>
<organism evidence="1 2">
    <name type="scientific">Colletotrichum gloeosporioides (strain Cg-14)</name>
    <name type="common">Anthracnose fungus</name>
    <name type="synonym">Glomerella cingulata</name>
    <dbReference type="NCBI Taxonomy" id="1237896"/>
    <lineage>
        <taxon>Eukaryota</taxon>
        <taxon>Fungi</taxon>
        <taxon>Dikarya</taxon>
        <taxon>Ascomycota</taxon>
        <taxon>Pezizomycotina</taxon>
        <taxon>Sordariomycetes</taxon>
        <taxon>Hypocreomycetidae</taxon>
        <taxon>Glomerellales</taxon>
        <taxon>Glomerellaceae</taxon>
        <taxon>Colletotrichum</taxon>
        <taxon>Colletotrichum gloeosporioides species complex</taxon>
    </lineage>
</organism>
<dbReference type="InterPro" id="IPR053161">
    <property type="entry name" value="Ulvan_degrading_GH"/>
</dbReference>
<sequence>MSFCVAADFLDNFRYPPTLFRPYVRWWWPHGAVENDEIRAEVIQMAEAGFGGVEIEDVHHSTSEGTEWHTDTNGWASEPWLDAVKVALTEANSRGMGHDFAFGPAWPMAVPTIVPDDEASAKEIVLGKSIINTTTTYNGSVPGPFSKRKDGVNEQKLVAVQAWRISQDSDPYGNPVYLDYGSMVDLTDTVADGKVAFSPPDNSSWLLFSAVIRGTGQQPEDYPHTIPTSYVVDHFSKAGAQAVIDFWEDQILTPEMLELIAQTPTSLFEDSQEMVSATYWTPNFADEFLSRRGYSVMDILPVITQYKNNAYLFLFNDSEVQRGSLHDYHETITDLYADYHIAPLRKWLNSRGMKYRAQPYGIAKLDSMRIATALDIPEGESLGFQVIDDYRVLAGANSFAGVNIMSSELGAYNKAAYATTWTKILGTVNPQFAAGLTHNVLHGFSYIYSPETTWPGWGAFTPYKGRIGYSESWGPRTPTWMHVPDFTAYMGRASFFTSQGIPKYDCAFFRQNGASDDHYVGPYFTSEGARIGWTTTYVDEYLLHLPSAVVTDRRLAPNAGNYSLLVVAEDPDGGQAQLTPASASKLRDLADAGLPMLFVGNWTSPGSLGLSEDNSTDVATEIEHLLSLSNVVNVADSSSIPTGLAKLGLTPAVTHSASPLIHIRREHGDFDLYFFTVNSSSTGVNQDVSLPIRHEYVAPLELDAWSGEISLVGQYTIMDGRLNIGISLESQQSKMLIVAPSSGDVVHVANSTADSIFRNCTTGQLFVRNGEAGDYTIVLSNGSQLTTSSKAPLPVLELSDWALEVDDWQPANENPSDDVEDIVATKLVHHSFNLTSLSPWSDIDGLQNVSGNATYSTKFVLGTAEAPYGSDAGAYMELDMFQGSFRARINGEALGTLDQMAHSFDVSKWLRNGTNALEIEAATSLINRMRAFQPQYYEQYARQKYGLKSVTIRPFSQVAV</sequence>
<evidence type="ECO:0008006" key="3">
    <source>
        <dbReference type="Google" id="ProtNLM"/>
    </source>
</evidence>
<dbReference type="Proteomes" id="UP000015530">
    <property type="component" value="Unassembled WGS sequence"/>
</dbReference>
<evidence type="ECO:0000313" key="1">
    <source>
        <dbReference type="EMBL" id="EQB55724.1"/>
    </source>
</evidence>
<dbReference type="PANTHER" id="PTHR36848:SF2">
    <property type="entry name" value="SECRETED PROTEIN"/>
    <property type="match status" value="1"/>
</dbReference>
<dbReference type="OMA" id="DIKHYGM"/>
<dbReference type="HOGENOM" id="CLU_003772_0_1_1"/>
<dbReference type="AlphaFoldDB" id="T0KUF0"/>
<comment type="caution">
    <text evidence="1">The sequence shown here is derived from an EMBL/GenBank/DDBJ whole genome shotgun (WGS) entry which is preliminary data.</text>
</comment>
<dbReference type="EMBL" id="AMYD01000880">
    <property type="protein sequence ID" value="EQB55724.1"/>
    <property type="molecule type" value="Genomic_DNA"/>
</dbReference>
<proteinExistence type="predicted"/>
<gene>
    <name evidence="1" type="ORF">CGLO_04339</name>
</gene>
<dbReference type="OrthoDB" id="2588159at2759"/>
<dbReference type="STRING" id="1237896.T0KUF0"/>
<protein>
    <recommendedName>
        <fullName evidence="3">Alpha-L-rhamnosidase</fullName>
    </recommendedName>
</protein>
<evidence type="ECO:0000313" key="2">
    <source>
        <dbReference type="Proteomes" id="UP000015530"/>
    </source>
</evidence>
<dbReference type="PANTHER" id="PTHR36848">
    <property type="entry name" value="DNA-BINDING PROTEIN (PUTATIVE SECRETED PROTEIN)-RELATED"/>
    <property type="match status" value="1"/>
</dbReference>
<dbReference type="Pfam" id="PF17132">
    <property type="entry name" value="Glyco_hydro_106"/>
    <property type="match status" value="2"/>
</dbReference>